<feature type="compositionally biased region" description="Polar residues" evidence="7">
    <location>
        <begin position="552"/>
        <end position="564"/>
    </location>
</feature>
<dbReference type="GO" id="GO:0030001">
    <property type="term" value="P:metal ion transport"/>
    <property type="evidence" value="ECO:0007669"/>
    <property type="project" value="UniProtKB-ARBA"/>
</dbReference>
<gene>
    <name evidence="9" type="ORF">ASTO00021_LOCUS9150</name>
</gene>
<dbReference type="GO" id="GO:0008324">
    <property type="term" value="F:monoatomic cation transmembrane transporter activity"/>
    <property type="evidence" value="ECO:0007669"/>
    <property type="project" value="InterPro"/>
</dbReference>
<accession>A0A7S3LQD8</accession>
<dbReference type="AlphaFoldDB" id="A0A7S3LQD8"/>
<dbReference type="GO" id="GO:0005886">
    <property type="term" value="C:plasma membrane"/>
    <property type="evidence" value="ECO:0007669"/>
    <property type="project" value="TreeGrafter"/>
</dbReference>
<evidence type="ECO:0000256" key="6">
    <source>
        <dbReference type="ARBA" id="ARBA00023136"/>
    </source>
</evidence>
<reference evidence="9" key="1">
    <citation type="submission" date="2021-01" db="EMBL/GenBank/DDBJ databases">
        <authorList>
            <person name="Corre E."/>
            <person name="Pelletier E."/>
            <person name="Niang G."/>
            <person name="Scheremetjew M."/>
            <person name="Finn R."/>
            <person name="Kale V."/>
            <person name="Holt S."/>
            <person name="Cochrane G."/>
            <person name="Meng A."/>
            <person name="Brown T."/>
            <person name="Cohen L."/>
        </authorList>
    </citation>
    <scope>NUCLEOTIDE SEQUENCE</scope>
    <source>
        <strain evidence="9">GSBS06</strain>
    </source>
</reference>
<evidence type="ECO:0000256" key="4">
    <source>
        <dbReference type="ARBA" id="ARBA00022989"/>
    </source>
</evidence>
<feature type="transmembrane region" description="Helical" evidence="8">
    <location>
        <begin position="183"/>
        <end position="203"/>
    </location>
</feature>
<name>A0A7S3LQD8_9STRA</name>
<evidence type="ECO:0000256" key="3">
    <source>
        <dbReference type="ARBA" id="ARBA00022692"/>
    </source>
</evidence>
<dbReference type="EMBL" id="HBIN01012168">
    <property type="protein sequence ID" value="CAE0438926.1"/>
    <property type="molecule type" value="Transcribed_RNA"/>
</dbReference>
<keyword evidence="3 8" id="KW-0812">Transmembrane</keyword>
<feature type="transmembrane region" description="Helical" evidence="8">
    <location>
        <begin position="142"/>
        <end position="163"/>
    </location>
</feature>
<evidence type="ECO:0000256" key="2">
    <source>
        <dbReference type="ARBA" id="ARBA00022448"/>
    </source>
</evidence>
<dbReference type="InterPro" id="IPR051143">
    <property type="entry name" value="TrkH_K-transport"/>
</dbReference>
<evidence type="ECO:0000256" key="1">
    <source>
        <dbReference type="ARBA" id="ARBA00004141"/>
    </source>
</evidence>
<feature type="transmembrane region" description="Helical" evidence="8">
    <location>
        <begin position="274"/>
        <end position="294"/>
    </location>
</feature>
<keyword evidence="2" id="KW-0813">Transport</keyword>
<feature type="transmembrane region" description="Helical" evidence="8">
    <location>
        <begin position="47"/>
        <end position="65"/>
    </location>
</feature>
<dbReference type="Pfam" id="PF02386">
    <property type="entry name" value="TrkH"/>
    <property type="match status" value="1"/>
</dbReference>
<evidence type="ECO:0000313" key="9">
    <source>
        <dbReference type="EMBL" id="CAE0438926.1"/>
    </source>
</evidence>
<sequence length="564" mass="63972">MVLFTRMKLPFEWSFYWYHFLYYIVTTFITSLIMFGIERGKLTWLDCWYTTVSAQTVTGLGVIDFPSTRVATKVICGLLISMGGQVAFALVPLFLRRWHYQWVHRDLHTGTIWLDILYCCRPNLKLSHENNEGRMIYRATTLLIKVIIIYALVFNILSVVFLVSYASTSSKVKSKLEDLNVTSYSFALFTTVSAFNNAGFSVFSNSLVPFRDDPLVLFVAMVLIVAGNTAFPILLRTTFILLYRWWKPDDVAWKSLIENPRAYTTHMFSHNETWILFLVFLGTNIFQFVLYSSVPYSVPLDVKQKVLDMLFTTISTRTAGFNVVRLDDLNPGILVCQMLFMYLASYPIIVAVQSTSVEDEFDVVSTKRSIRKTSKGTVEEMKKTLSSDIIWLAAVTAIIGFDKYIQLETLFRLIWEVVSAYGTVGTSLSLPTNVSSFSSGFSSYAKLATIAVMIVGRHRSVPRNIDAAVDSIVNAEDVYATKRKALRLSQLEMVDHAHTIGHCTNLRPNMDIDNLFFDDDSSLEVSFHHTERPTMPVGTELNNSEGHKGIEESQTGQCETIQLV</sequence>
<feature type="transmembrane region" description="Helical" evidence="8">
    <location>
        <begin position="15"/>
        <end position="35"/>
    </location>
</feature>
<feature type="region of interest" description="Disordered" evidence="7">
    <location>
        <begin position="544"/>
        <end position="564"/>
    </location>
</feature>
<dbReference type="PANTHER" id="PTHR31064">
    <property type="entry name" value="POTASSIUM TRANSPORT PROTEIN DDB_G0292412-RELATED"/>
    <property type="match status" value="1"/>
</dbReference>
<keyword evidence="5" id="KW-0406">Ion transport</keyword>
<evidence type="ECO:0000256" key="5">
    <source>
        <dbReference type="ARBA" id="ARBA00023065"/>
    </source>
</evidence>
<proteinExistence type="predicted"/>
<keyword evidence="4 8" id="KW-1133">Transmembrane helix</keyword>
<evidence type="ECO:0000256" key="8">
    <source>
        <dbReference type="SAM" id="Phobius"/>
    </source>
</evidence>
<keyword evidence="6 8" id="KW-0472">Membrane</keyword>
<dbReference type="PANTHER" id="PTHR31064:SF30">
    <property type="entry name" value="HIGH-AFFINITY POTASSIUM TRANSPORT PROTEIN-RELATED"/>
    <property type="match status" value="1"/>
</dbReference>
<organism evidence="9">
    <name type="scientific">Aplanochytrium stocchinoi</name>
    <dbReference type="NCBI Taxonomy" id="215587"/>
    <lineage>
        <taxon>Eukaryota</taxon>
        <taxon>Sar</taxon>
        <taxon>Stramenopiles</taxon>
        <taxon>Bigyra</taxon>
        <taxon>Labyrinthulomycetes</taxon>
        <taxon>Thraustochytrida</taxon>
        <taxon>Thraustochytriidae</taxon>
        <taxon>Aplanochytrium</taxon>
    </lineage>
</organism>
<evidence type="ECO:0000256" key="7">
    <source>
        <dbReference type="SAM" id="MobiDB-lite"/>
    </source>
</evidence>
<dbReference type="InterPro" id="IPR003445">
    <property type="entry name" value="Cat_transpt"/>
</dbReference>
<comment type="subcellular location">
    <subcellularLocation>
        <location evidence="1">Membrane</location>
        <topology evidence="1">Multi-pass membrane protein</topology>
    </subcellularLocation>
</comment>
<protein>
    <submittedName>
        <fullName evidence="9">Uncharacterized protein</fullName>
    </submittedName>
</protein>
<feature type="transmembrane region" description="Helical" evidence="8">
    <location>
        <begin position="215"/>
        <end position="246"/>
    </location>
</feature>
<feature type="transmembrane region" description="Helical" evidence="8">
    <location>
        <begin position="71"/>
        <end position="95"/>
    </location>
</feature>